<accession>A0A091DR36</accession>
<dbReference type="PANTHER" id="PTHR44313:SF1">
    <property type="entry name" value="DNAJ HOMOLOG SUBFAMILY C MEMBER 17"/>
    <property type="match status" value="1"/>
</dbReference>
<keyword evidence="4" id="KW-0143">Chaperone</keyword>
<dbReference type="Gene3D" id="3.30.70.330">
    <property type="match status" value="1"/>
</dbReference>
<feature type="domain" description="J" evidence="10">
    <location>
        <begin position="11"/>
        <end position="76"/>
    </location>
</feature>
<dbReference type="InterPro" id="IPR035979">
    <property type="entry name" value="RBD_domain_sf"/>
</dbReference>
<dbReference type="Pfam" id="PF00076">
    <property type="entry name" value="RRM_1"/>
    <property type="match status" value="1"/>
</dbReference>
<reference evidence="11 12" key="1">
    <citation type="submission" date="2013-11" db="EMBL/GenBank/DDBJ databases">
        <title>The Damaraland mole rat (Fukomys damarensis) genome and evolution of African mole rats.</title>
        <authorList>
            <person name="Gladyshev V.N."/>
            <person name="Fang X."/>
        </authorList>
    </citation>
    <scope>NUCLEOTIDE SEQUENCE [LARGE SCALE GENOMIC DNA]</scope>
    <source>
        <tissue evidence="11">Liver</tissue>
    </source>
</reference>
<evidence type="ECO:0000259" key="10">
    <source>
        <dbReference type="PROSITE" id="PS50076"/>
    </source>
</evidence>
<dbReference type="PROSITE" id="PS50076">
    <property type="entry name" value="DNAJ_2"/>
    <property type="match status" value="1"/>
</dbReference>
<dbReference type="CDD" id="cd06257">
    <property type="entry name" value="DnaJ"/>
    <property type="match status" value="1"/>
</dbReference>
<evidence type="ECO:0000313" key="11">
    <source>
        <dbReference type="EMBL" id="KFO32943.1"/>
    </source>
</evidence>
<dbReference type="GO" id="GO:0005737">
    <property type="term" value="C:cytoplasm"/>
    <property type="evidence" value="ECO:0007669"/>
    <property type="project" value="UniProtKB-SubCell"/>
</dbReference>
<evidence type="ECO:0000313" key="12">
    <source>
        <dbReference type="Proteomes" id="UP000028990"/>
    </source>
</evidence>
<evidence type="ECO:0000256" key="6">
    <source>
        <dbReference type="ARBA" id="ARBA00053783"/>
    </source>
</evidence>
<dbReference type="GO" id="GO:0003723">
    <property type="term" value="F:RNA binding"/>
    <property type="evidence" value="ECO:0007669"/>
    <property type="project" value="InterPro"/>
</dbReference>
<dbReference type="Pfam" id="PF00226">
    <property type="entry name" value="DnaJ"/>
    <property type="match status" value="1"/>
</dbReference>
<evidence type="ECO:0000256" key="1">
    <source>
        <dbReference type="ARBA" id="ARBA00004123"/>
    </source>
</evidence>
<dbReference type="InterPro" id="IPR036869">
    <property type="entry name" value="J_dom_sf"/>
</dbReference>
<dbReference type="InterPro" id="IPR052094">
    <property type="entry name" value="Pre-mRNA-splicing_ERAD"/>
</dbReference>
<keyword evidence="5" id="KW-0539">Nucleus</keyword>
<keyword evidence="3" id="KW-0963">Cytoplasm</keyword>
<dbReference type="SMART" id="SM00271">
    <property type="entry name" value="DnaJ"/>
    <property type="match status" value="1"/>
</dbReference>
<dbReference type="FunFam" id="1.10.287.110:FF:000059">
    <property type="entry name" value="dnaJ homolog subfamily C member 17"/>
    <property type="match status" value="1"/>
</dbReference>
<comment type="subcellular location">
    <subcellularLocation>
        <location evidence="2">Cytoplasm</location>
    </subcellularLocation>
    <subcellularLocation>
        <location evidence="1">Nucleus</location>
    </subcellularLocation>
</comment>
<sequence length="338" mass="38264">MAVTKELLQLDLYALLGIEEQAADKEVKKAYRQKALSCHPDKNPDNPRAAELFHQLSQALEVLTDAAARAAYDKVRKAKKQAAARTQKLDEKRKRVKLDLEARERQAQAQGSEEEEDSRSTRTLEQEVSTQHACLSAICGGSRKERLLSTRSQVELPRDLCKIARLREEGSRQLEEQQRLIREQIRQDREQRLRGKVRNTEGKGTPKLKLKWKCEKEDESQGGYSRDVLLRLLQKYGEVLNLVLSSKKAGTAVVEFSTVKAAELAVQNEVGLVDNPLKISWLEGQPQGMAGPSHPELSKGSVLSERDYESLVMMRMRQVAERQQLIAQMQQEDEGQPA</sequence>
<dbReference type="InterPro" id="IPR012677">
    <property type="entry name" value="Nucleotide-bd_a/b_plait_sf"/>
</dbReference>
<protein>
    <recommendedName>
        <fullName evidence="7">DnaJ homolog subfamily C member 17</fullName>
    </recommendedName>
</protein>
<evidence type="ECO:0000256" key="7">
    <source>
        <dbReference type="ARBA" id="ARBA00074360"/>
    </source>
</evidence>
<evidence type="ECO:0000256" key="5">
    <source>
        <dbReference type="ARBA" id="ARBA00023242"/>
    </source>
</evidence>
<keyword evidence="8" id="KW-0175">Coiled coil</keyword>
<organism evidence="11 12">
    <name type="scientific">Fukomys damarensis</name>
    <name type="common">Damaraland mole rat</name>
    <name type="synonym">Cryptomys damarensis</name>
    <dbReference type="NCBI Taxonomy" id="885580"/>
    <lineage>
        <taxon>Eukaryota</taxon>
        <taxon>Metazoa</taxon>
        <taxon>Chordata</taxon>
        <taxon>Craniata</taxon>
        <taxon>Vertebrata</taxon>
        <taxon>Euteleostomi</taxon>
        <taxon>Mammalia</taxon>
        <taxon>Eutheria</taxon>
        <taxon>Euarchontoglires</taxon>
        <taxon>Glires</taxon>
        <taxon>Rodentia</taxon>
        <taxon>Hystricomorpha</taxon>
        <taxon>Bathyergidae</taxon>
        <taxon>Fukomys</taxon>
    </lineage>
</organism>
<name>A0A091DR36_FUKDA</name>
<feature type="coiled-coil region" evidence="8">
    <location>
        <begin position="163"/>
        <end position="191"/>
    </location>
</feature>
<evidence type="ECO:0000256" key="9">
    <source>
        <dbReference type="SAM" id="MobiDB-lite"/>
    </source>
</evidence>
<dbReference type="InterPro" id="IPR034254">
    <property type="entry name" value="DNAJC17_RRM"/>
</dbReference>
<dbReference type="SUPFAM" id="SSF46565">
    <property type="entry name" value="Chaperone J-domain"/>
    <property type="match status" value="1"/>
</dbReference>
<dbReference type="CDD" id="cd12429">
    <property type="entry name" value="RRM_DNAJC17"/>
    <property type="match status" value="1"/>
</dbReference>
<feature type="region of interest" description="Disordered" evidence="9">
    <location>
        <begin position="103"/>
        <end position="124"/>
    </location>
</feature>
<gene>
    <name evidence="11" type="ORF">H920_05559</name>
</gene>
<evidence type="ECO:0000256" key="3">
    <source>
        <dbReference type="ARBA" id="ARBA00022490"/>
    </source>
</evidence>
<dbReference type="SUPFAM" id="SSF54928">
    <property type="entry name" value="RNA-binding domain, RBD"/>
    <property type="match status" value="1"/>
</dbReference>
<dbReference type="InterPro" id="IPR000504">
    <property type="entry name" value="RRM_dom"/>
</dbReference>
<keyword evidence="12" id="KW-1185">Reference proteome</keyword>
<dbReference type="Gene3D" id="1.10.287.110">
    <property type="entry name" value="DnaJ domain"/>
    <property type="match status" value="1"/>
</dbReference>
<evidence type="ECO:0000256" key="4">
    <source>
        <dbReference type="ARBA" id="ARBA00023186"/>
    </source>
</evidence>
<proteinExistence type="predicted"/>
<dbReference type="PANTHER" id="PTHR44313">
    <property type="entry name" value="DNAJ HOMOLOG SUBFAMILY C MEMBER 17"/>
    <property type="match status" value="1"/>
</dbReference>
<dbReference type="EMBL" id="KN122106">
    <property type="protein sequence ID" value="KFO32943.1"/>
    <property type="molecule type" value="Genomic_DNA"/>
</dbReference>
<dbReference type="PRINTS" id="PR00625">
    <property type="entry name" value="JDOMAIN"/>
</dbReference>
<evidence type="ECO:0000256" key="8">
    <source>
        <dbReference type="SAM" id="Coils"/>
    </source>
</evidence>
<dbReference type="Proteomes" id="UP000028990">
    <property type="component" value="Unassembled WGS sequence"/>
</dbReference>
<comment type="function">
    <text evidence="6">May negatively affect PAX8-induced thyroglobulin/TG transcription.</text>
</comment>
<dbReference type="GO" id="GO:0005681">
    <property type="term" value="C:spliceosomal complex"/>
    <property type="evidence" value="ECO:0007669"/>
    <property type="project" value="TreeGrafter"/>
</dbReference>
<dbReference type="STRING" id="885580.ENSFDAP00000022070"/>
<dbReference type="AlphaFoldDB" id="A0A091DR36"/>
<dbReference type="InterPro" id="IPR001623">
    <property type="entry name" value="DnaJ_domain"/>
</dbReference>
<evidence type="ECO:0000256" key="2">
    <source>
        <dbReference type="ARBA" id="ARBA00004496"/>
    </source>
</evidence>
<dbReference type="GO" id="GO:0000390">
    <property type="term" value="P:spliceosomal complex disassembly"/>
    <property type="evidence" value="ECO:0007669"/>
    <property type="project" value="TreeGrafter"/>
</dbReference>